<feature type="transmembrane region" description="Helical" evidence="1">
    <location>
        <begin position="107"/>
        <end position="131"/>
    </location>
</feature>
<dbReference type="InterPro" id="IPR046513">
    <property type="entry name" value="DUF6691"/>
</dbReference>
<comment type="caution">
    <text evidence="2">The sequence shown here is derived from an EMBL/GenBank/DDBJ whole genome shotgun (WGS) entry which is preliminary data.</text>
</comment>
<keyword evidence="1" id="KW-0812">Transmembrane</keyword>
<feature type="transmembrane region" description="Helical" evidence="1">
    <location>
        <begin position="83"/>
        <end position="101"/>
    </location>
</feature>
<sequence length="142" mass="14705">MARNLMALLAGLTFGLGLVISQMVNPAKVIAFLDLFGNWDPSLAFVMGAALIVTAIGYRLVWLRQRPVLADSFQVPGNRKVDAKLATGAVLFGIGWGLVGLCPGPAIAALTIGGGPALGFLAAMAVGMLAFELVDRRAAKPA</sequence>
<name>A0A399QVU7_9PROT</name>
<dbReference type="RefSeq" id="WP_119380387.1">
    <property type="nucleotide sequence ID" value="NZ_QWGB01000008.1"/>
</dbReference>
<dbReference type="Proteomes" id="UP000265431">
    <property type="component" value="Unassembled WGS sequence"/>
</dbReference>
<reference evidence="2 3" key="1">
    <citation type="submission" date="2018-08" db="EMBL/GenBank/DDBJ databases">
        <title>Henriciella mobilis sp. nov., isolated from seawater.</title>
        <authorList>
            <person name="Cheng H."/>
            <person name="Wu Y.-H."/>
            <person name="Xu X.-W."/>
            <person name="Guo L.-L."/>
        </authorList>
    </citation>
    <scope>NUCLEOTIDE SEQUENCE [LARGE SCALE GENOMIC DNA]</scope>
    <source>
        <strain evidence="2 3">CCUG66934</strain>
    </source>
</reference>
<evidence type="ECO:0000313" key="2">
    <source>
        <dbReference type="EMBL" id="RIJ21677.1"/>
    </source>
</evidence>
<protein>
    <submittedName>
        <fullName evidence="2">YeeE/YedE family protein</fullName>
    </submittedName>
</protein>
<feature type="transmembrane region" description="Helical" evidence="1">
    <location>
        <begin position="42"/>
        <end position="62"/>
    </location>
</feature>
<proteinExistence type="predicted"/>
<dbReference type="Pfam" id="PF20398">
    <property type="entry name" value="DUF6691"/>
    <property type="match status" value="1"/>
</dbReference>
<keyword evidence="1" id="KW-1133">Transmembrane helix</keyword>
<accession>A0A399QVU7</accession>
<organism evidence="2 3">
    <name type="scientific">Henriciella barbarensis</name>
    <dbReference type="NCBI Taxonomy" id="86342"/>
    <lineage>
        <taxon>Bacteria</taxon>
        <taxon>Pseudomonadati</taxon>
        <taxon>Pseudomonadota</taxon>
        <taxon>Alphaproteobacteria</taxon>
        <taxon>Hyphomonadales</taxon>
        <taxon>Hyphomonadaceae</taxon>
        <taxon>Henriciella</taxon>
    </lineage>
</organism>
<gene>
    <name evidence="2" type="ORF">D1224_12840</name>
</gene>
<keyword evidence="3" id="KW-1185">Reference proteome</keyword>
<keyword evidence="1" id="KW-0472">Membrane</keyword>
<evidence type="ECO:0000256" key="1">
    <source>
        <dbReference type="SAM" id="Phobius"/>
    </source>
</evidence>
<dbReference type="EMBL" id="QWGB01000008">
    <property type="protein sequence ID" value="RIJ21677.1"/>
    <property type="molecule type" value="Genomic_DNA"/>
</dbReference>
<dbReference type="AlphaFoldDB" id="A0A399QVU7"/>
<evidence type="ECO:0000313" key="3">
    <source>
        <dbReference type="Proteomes" id="UP000265431"/>
    </source>
</evidence>
<dbReference type="OrthoDB" id="9790409at2"/>